<dbReference type="Pfam" id="PF08659">
    <property type="entry name" value="KR"/>
    <property type="match status" value="1"/>
</dbReference>
<dbReference type="InterPro" id="IPR020841">
    <property type="entry name" value="PKS_Beta-ketoAc_synthase_dom"/>
</dbReference>
<dbReference type="Gene3D" id="3.30.70.250">
    <property type="entry name" value="Malonyl-CoA ACP transacylase, ACP-binding"/>
    <property type="match status" value="1"/>
</dbReference>
<dbReference type="SMART" id="SM00825">
    <property type="entry name" value="PKS_KS"/>
    <property type="match status" value="1"/>
</dbReference>
<dbReference type="InterPro" id="IPR036291">
    <property type="entry name" value="NAD(P)-bd_dom_sf"/>
</dbReference>
<evidence type="ECO:0000256" key="4">
    <source>
        <dbReference type="SAM" id="MobiDB-lite"/>
    </source>
</evidence>
<dbReference type="PROSITE" id="PS00606">
    <property type="entry name" value="KS3_1"/>
    <property type="match status" value="1"/>
</dbReference>
<dbReference type="PROSITE" id="PS52004">
    <property type="entry name" value="KS3_2"/>
    <property type="match status" value="1"/>
</dbReference>
<dbReference type="InterPro" id="IPR016036">
    <property type="entry name" value="Malonyl_transacylase_ACP-bd"/>
</dbReference>
<dbReference type="InterPro" id="IPR009081">
    <property type="entry name" value="PP-bd_ACP"/>
</dbReference>
<dbReference type="CDD" id="cd08953">
    <property type="entry name" value="KR_2_SDR_x"/>
    <property type="match status" value="1"/>
</dbReference>
<dbReference type="Proteomes" id="UP000623608">
    <property type="component" value="Unassembled WGS sequence"/>
</dbReference>
<dbReference type="Gene3D" id="3.40.47.10">
    <property type="match status" value="1"/>
</dbReference>
<keyword evidence="8" id="KW-1185">Reference proteome</keyword>
<sequence length="1937" mass="202259">MEPIAVVGLAALMPGARDTSEFWANIVAGRDLITEVPAGRWPADGFYDPDPATPDTTYSNRGAFLPDIEFDALAHGLPPATLGAIDPAQLLGLTVADALLADLGRNLAGPPDRERVSVILGSSTLSRVGTMDARIQRPVWLAALRDLGVGDEDARRICDRIADRYAPWQEDSFPGLLSNVVAGRIANRLDLHGTNCTVDAACASSLAALSAGVNELALGQADLVITGGVDVTNNPLMYVCFSKTPALSPTGDARPFAADADGTMLGEGLAMVGLRRLADAERDGDRVYAVIRGLGTSSDGRGGAIYAPMANGQVRALRRAYEAAGYGPDTVDLVEAHGTATRAGDAAEFESLRRVFGETGRPDRGWCALGSIKSQIGHTKAAAGAAGLVKTVLALHQRTLPPTIKVREPNPALGIEGSPFYLNTVARPWTRRASHARRAAVSSFGFGGANFHLTLEEYGGANSPARIGAGELVLRSAGSPADLIGSDHFDAGDPHRLAVVDGGDLPEKLDRAAEMMARQPGVPFTLPGGVSYSCGPADPGRVAFLFPGQGSQYVGMGGSIAQALPTAQDVWDFVAGPDLADVVFPPPVFGDEQHAAQERRLTDTRWAQPALAAHSLSLLALLDSIGLAPDCVAGHSLGELVALHAAGVLDATSLLRLARHRGSLLADASVSPGAMLAVDAEAAVVEAALKGDVWIANRNAPRQTVVSGTATAIDALEERLSADGVTARRLAVSAAFHSPMMRSAEVPMHDFLATLSLAAPRIDVYANEDAAIYDPSPAAIRRALARHPGVPVRFQDQIEAMYAAGARTFVEVGPGAVLTGLVGRILGDRPHLAVSLDRRGRDGVAAFHEGVGRLAVHGVAMTLPPTEKPAPTERPRMPVRVNGTGYVAPPAPAPAPSLPATAQTLPTPAQPALPTFARTLPASAQTLPAQTPAASTPPTHLEPVAPMTKPEHNADWLAAMQEMQRQTAEAHMHFQRTLAESHQAFLQMAENTFAAFAGQTPRKDQLPRPAQPPLTPTVSAFAPLAPAPAAPAPLTPAPLAAAPIQPSPLAPTPPPAAPNQPAPSAAAPTQAVPIAAVPIAASELHQPVAAPVAPAARVTEPVSLTLLLAVVADKTGYPADMLNGGMDLEADLGIDSIKKVEIFAAVRERAEGLPDTDSAQMAQLFQARTLDEVMRGITAEPNLPGLPRLQVQPVAAPACGLTLAGLRDGPITVVDGGSALAPAVVEQLRAHGITATAADLPASDAHGAIQPDGDAHGVPLLGGDVHGVILLGGMAPAADARRGFQAARVVAAAMTERGGVFVTVQDTGGCFGLAEPKPAAKETETDLGGPQRAWLGGFAALTRTAAQEWPAAAAKAIDCERGGRGPDEVAAAIVTELLTGGPTLDVGLRADGTRWTLTEIEAPPDPSDPRITDRSVLVVSGGARGVTAAALLALAAEGKPRMLLLGRTELADEPEFLAAAHDEPSLTRLLANHEPAATPAQLTARARVVLAVREVRATLAGLERAGATVRYAAVDVTDRAALDRELARVRREWGAVTGLVHGAGVLADKRIADKTDDQFDRVYATKVAGLHALLDATADDPLDVLCLFSSVAARFGNPGQCDYAMANEVLNQVALAEQRRRPACRVRAIGWGPWEAGMVTPAHAAHFRDLKIPLIPLDAGARAFVAELSTPGDVVQVLITGGETAEAGRPRLRAEARTDDFLTDHAPAGVPVLPLAMAVEWFAAAGQARYPGRPTALGGLRVLHRIELPDLANGGHRFTIEVTPADELRLGNHYRARLAAPERPRTWSTPTALEPFNGSVYDSDVLFHGPRFQMLREVRGLSREGAEAQVVGVRAVGWPDAPWWSDPAAVDGALQTAVLWARHTTGHATLPMGVEAIHVHRPGPAPATLRCLVRATSVATDETRCDIALFDGDGEIRTELLGVSLIRRPDVAPAGRR</sequence>
<accession>A0A919NR61</accession>
<dbReference type="Pfam" id="PF02801">
    <property type="entry name" value="Ketoacyl-synt_C"/>
    <property type="match status" value="1"/>
</dbReference>
<keyword evidence="3" id="KW-0808">Transferase</keyword>
<dbReference type="Pfam" id="PF00109">
    <property type="entry name" value="ketoacyl-synt"/>
    <property type="match status" value="1"/>
</dbReference>
<proteinExistence type="predicted"/>
<dbReference type="InterPro" id="IPR049551">
    <property type="entry name" value="PKS_DH_C"/>
</dbReference>
<keyword evidence="1" id="KW-0596">Phosphopantetheine</keyword>
<dbReference type="InterPro" id="IPR014031">
    <property type="entry name" value="Ketoacyl_synth_C"/>
</dbReference>
<dbReference type="Pfam" id="PF14765">
    <property type="entry name" value="PS-DH"/>
    <property type="match status" value="1"/>
</dbReference>
<dbReference type="SUPFAM" id="SSF55048">
    <property type="entry name" value="Probable ACP-binding domain of malonyl-CoA ACP transacylase"/>
    <property type="match status" value="1"/>
</dbReference>
<dbReference type="GO" id="GO:0004315">
    <property type="term" value="F:3-oxoacyl-[acyl-carrier-protein] synthase activity"/>
    <property type="evidence" value="ECO:0007669"/>
    <property type="project" value="InterPro"/>
</dbReference>
<feature type="region of interest" description="Disordered" evidence="4">
    <location>
        <begin position="1000"/>
        <end position="1021"/>
    </location>
</feature>
<name>A0A919NR61_9ACTN</name>
<dbReference type="InterPro" id="IPR001227">
    <property type="entry name" value="Ac_transferase_dom_sf"/>
</dbReference>
<feature type="domain" description="Ketosynthase family 3 (KS3)" evidence="6">
    <location>
        <begin position="1"/>
        <end position="457"/>
    </location>
</feature>
<gene>
    <name evidence="7" type="ORF">Ate02nite_63560</name>
</gene>
<dbReference type="SUPFAM" id="SSF53901">
    <property type="entry name" value="Thiolase-like"/>
    <property type="match status" value="1"/>
</dbReference>
<comment type="caution">
    <text evidence="7">The sequence shown here is derived from an EMBL/GenBank/DDBJ whole genome shotgun (WGS) entry which is preliminary data.</text>
</comment>
<dbReference type="Gene3D" id="3.40.366.10">
    <property type="entry name" value="Malonyl-Coenzyme A Acyl Carrier Protein, domain 2"/>
    <property type="match status" value="1"/>
</dbReference>
<dbReference type="InterPro" id="IPR016035">
    <property type="entry name" value="Acyl_Trfase/lysoPLipase"/>
</dbReference>
<dbReference type="CDD" id="cd00833">
    <property type="entry name" value="PKS"/>
    <property type="match status" value="1"/>
</dbReference>
<dbReference type="InterPro" id="IPR016039">
    <property type="entry name" value="Thiolase-like"/>
</dbReference>
<keyword evidence="2" id="KW-0597">Phosphoprotein</keyword>
<dbReference type="InterPro" id="IPR036736">
    <property type="entry name" value="ACP-like_sf"/>
</dbReference>
<dbReference type="Gene3D" id="3.40.50.720">
    <property type="entry name" value="NAD(P)-binding Rossmann-like Domain"/>
    <property type="match status" value="1"/>
</dbReference>
<feature type="region of interest" description="Disordered" evidence="4">
    <location>
        <begin position="1036"/>
        <end position="1069"/>
    </location>
</feature>
<dbReference type="Gene3D" id="1.10.1200.10">
    <property type="entry name" value="ACP-like"/>
    <property type="match status" value="1"/>
</dbReference>
<dbReference type="SUPFAM" id="SSF51735">
    <property type="entry name" value="NAD(P)-binding Rossmann-fold domains"/>
    <property type="match status" value="1"/>
</dbReference>
<dbReference type="PANTHER" id="PTHR43074">
    <property type="entry name" value="OMEGA-3 POLYUNSATURATED FATTY ACID SYNTHASE PFAB-RELATED"/>
    <property type="match status" value="1"/>
</dbReference>
<protein>
    <submittedName>
        <fullName evidence="7">Polyketide synthase</fullName>
    </submittedName>
</protein>
<dbReference type="GO" id="GO:0006633">
    <property type="term" value="P:fatty acid biosynthetic process"/>
    <property type="evidence" value="ECO:0007669"/>
    <property type="project" value="InterPro"/>
</dbReference>
<evidence type="ECO:0000259" key="5">
    <source>
        <dbReference type="PROSITE" id="PS50075"/>
    </source>
</evidence>
<dbReference type="Pfam" id="PF00698">
    <property type="entry name" value="Acyl_transf_1"/>
    <property type="match status" value="1"/>
</dbReference>
<dbReference type="InterPro" id="IPR057326">
    <property type="entry name" value="KR_dom"/>
</dbReference>
<dbReference type="InterPro" id="IPR052568">
    <property type="entry name" value="PKS-FAS_Synthase"/>
</dbReference>
<dbReference type="SUPFAM" id="SSF52151">
    <property type="entry name" value="FabD/lysophospholipase-like"/>
    <property type="match status" value="1"/>
</dbReference>
<dbReference type="SMART" id="SM00827">
    <property type="entry name" value="PKS_AT"/>
    <property type="match status" value="1"/>
</dbReference>
<dbReference type="InterPro" id="IPR014043">
    <property type="entry name" value="Acyl_transferase_dom"/>
</dbReference>
<reference evidence="7" key="1">
    <citation type="submission" date="2021-01" db="EMBL/GenBank/DDBJ databases">
        <title>Whole genome shotgun sequence of Actinoplanes tereljensis NBRC 105297.</title>
        <authorList>
            <person name="Komaki H."/>
            <person name="Tamura T."/>
        </authorList>
    </citation>
    <scope>NUCLEOTIDE SEQUENCE</scope>
    <source>
        <strain evidence="7">NBRC 105297</strain>
    </source>
</reference>
<evidence type="ECO:0000313" key="8">
    <source>
        <dbReference type="Proteomes" id="UP000623608"/>
    </source>
</evidence>
<organism evidence="7 8">
    <name type="scientific">Paractinoplanes tereljensis</name>
    <dbReference type="NCBI Taxonomy" id="571912"/>
    <lineage>
        <taxon>Bacteria</taxon>
        <taxon>Bacillati</taxon>
        <taxon>Actinomycetota</taxon>
        <taxon>Actinomycetes</taxon>
        <taxon>Micromonosporales</taxon>
        <taxon>Micromonosporaceae</taxon>
        <taxon>Paractinoplanes</taxon>
    </lineage>
</organism>
<dbReference type="PROSITE" id="PS50075">
    <property type="entry name" value="CARRIER"/>
    <property type="match status" value="1"/>
</dbReference>
<dbReference type="PANTHER" id="PTHR43074:SF1">
    <property type="entry name" value="BETA-KETOACYL SYNTHASE FAMILY PROTEIN-RELATED"/>
    <property type="match status" value="1"/>
</dbReference>
<dbReference type="EMBL" id="BOMY01000041">
    <property type="protein sequence ID" value="GIF23626.1"/>
    <property type="molecule type" value="Genomic_DNA"/>
</dbReference>
<dbReference type="InterPro" id="IPR014030">
    <property type="entry name" value="Ketoacyl_synth_N"/>
</dbReference>
<dbReference type="InterPro" id="IPR042104">
    <property type="entry name" value="PKS_dehydratase_sf"/>
</dbReference>
<dbReference type="SMART" id="SM00822">
    <property type="entry name" value="PKS_KR"/>
    <property type="match status" value="1"/>
</dbReference>
<feature type="domain" description="Carrier" evidence="5">
    <location>
        <begin position="1101"/>
        <end position="1181"/>
    </location>
</feature>
<dbReference type="SUPFAM" id="SSF47336">
    <property type="entry name" value="ACP-like"/>
    <property type="match status" value="1"/>
</dbReference>
<evidence type="ECO:0000313" key="7">
    <source>
        <dbReference type="EMBL" id="GIF23626.1"/>
    </source>
</evidence>
<dbReference type="InterPro" id="IPR018201">
    <property type="entry name" value="Ketoacyl_synth_AS"/>
</dbReference>
<evidence type="ECO:0000256" key="2">
    <source>
        <dbReference type="ARBA" id="ARBA00022553"/>
    </source>
</evidence>
<evidence type="ECO:0000256" key="3">
    <source>
        <dbReference type="ARBA" id="ARBA00022679"/>
    </source>
</evidence>
<dbReference type="InterPro" id="IPR013968">
    <property type="entry name" value="PKS_KR"/>
</dbReference>
<dbReference type="Gene3D" id="3.10.129.110">
    <property type="entry name" value="Polyketide synthase dehydratase"/>
    <property type="match status" value="1"/>
</dbReference>
<evidence type="ECO:0000259" key="6">
    <source>
        <dbReference type="PROSITE" id="PS52004"/>
    </source>
</evidence>
<evidence type="ECO:0000256" key="1">
    <source>
        <dbReference type="ARBA" id="ARBA00022450"/>
    </source>
</evidence>
<feature type="compositionally biased region" description="Pro residues" evidence="4">
    <location>
        <begin position="1045"/>
        <end position="1061"/>
    </location>
</feature>